<name>A0A0L0CC06_LUCCU</name>
<evidence type="ECO:0000313" key="1">
    <source>
        <dbReference type="EMBL" id="KNC29785.1"/>
    </source>
</evidence>
<keyword evidence="2" id="KW-1185">Reference proteome</keyword>
<protein>
    <submittedName>
        <fullName evidence="1">Uncharacterized protein</fullName>
    </submittedName>
</protein>
<accession>A0A0L0CC06</accession>
<reference evidence="1 2" key="1">
    <citation type="journal article" date="2015" name="Nat. Commun.">
        <title>Lucilia cuprina genome unlocks parasitic fly biology to underpin future interventions.</title>
        <authorList>
            <person name="Anstead C.A."/>
            <person name="Korhonen P.K."/>
            <person name="Young N.D."/>
            <person name="Hall R.S."/>
            <person name="Jex A.R."/>
            <person name="Murali S.C."/>
            <person name="Hughes D.S."/>
            <person name="Lee S.F."/>
            <person name="Perry T."/>
            <person name="Stroehlein A.J."/>
            <person name="Ansell B.R."/>
            <person name="Breugelmans B."/>
            <person name="Hofmann A."/>
            <person name="Qu J."/>
            <person name="Dugan S."/>
            <person name="Lee S.L."/>
            <person name="Chao H."/>
            <person name="Dinh H."/>
            <person name="Han Y."/>
            <person name="Doddapaneni H.V."/>
            <person name="Worley K.C."/>
            <person name="Muzny D.M."/>
            <person name="Ioannidis P."/>
            <person name="Waterhouse R.M."/>
            <person name="Zdobnov E.M."/>
            <person name="James P.J."/>
            <person name="Bagnall N.H."/>
            <person name="Kotze A.C."/>
            <person name="Gibbs R.A."/>
            <person name="Richards S."/>
            <person name="Batterham P."/>
            <person name="Gasser R.B."/>
        </authorList>
    </citation>
    <scope>NUCLEOTIDE SEQUENCE [LARGE SCALE GENOMIC DNA]</scope>
    <source>
        <strain evidence="1 2">LS</strain>
        <tissue evidence="1">Full body</tissue>
    </source>
</reference>
<evidence type="ECO:0000313" key="2">
    <source>
        <dbReference type="Proteomes" id="UP000037069"/>
    </source>
</evidence>
<organism evidence="1 2">
    <name type="scientific">Lucilia cuprina</name>
    <name type="common">Green bottle fly</name>
    <name type="synonym">Australian sheep blowfly</name>
    <dbReference type="NCBI Taxonomy" id="7375"/>
    <lineage>
        <taxon>Eukaryota</taxon>
        <taxon>Metazoa</taxon>
        <taxon>Ecdysozoa</taxon>
        <taxon>Arthropoda</taxon>
        <taxon>Hexapoda</taxon>
        <taxon>Insecta</taxon>
        <taxon>Pterygota</taxon>
        <taxon>Neoptera</taxon>
        <taxon>Endopterygota</taxon>
        <taxon>Diptera</taxon>
        <taxon>Brachycera</taxon>
        <taxon>Muscomorpha</taxon>
        <taxon>Oestroidea</taxon>
        <taxon>Calliphoridae</taxon>
        <taxon>Luciliinae</taxon>
        <taxon>Lucilia</taxon>
    </lineage>
</organism>
<gene>
    <name evidence="1" type="ORF">FF38_11446</name>
</gene>
<dbReference type="EMBL" id="JRES01000630">
    <property type="protein sequence ID" value="KNC29785.1"/>
    <property type="molecule type" value="Genomic_DNA"/>
</dbReference>
<proteinExistence type="predicted"/>
<sequence>MCQMKGICDELNGVGYKFNHNVQPNVPAIYVYGGDVLAYCWRSSSDVPNMSLVAVDSSAEVSWIRKRDLHKTNNHETSIQVMTFINDQSFQKSQLHQQHKLHDDESVEWL</sequence>
<dbReference type="AlphaFoldDB" id="A0A0L0CC06"/>
<dbReference type="Proteomes" id="UP000037069">
    <property type="component" value="Unassembled WGS sequence"/>
</dbReference>
<comment type="caution">
    <text evidence="1">The sequence shown here is derived from an EMBL/GenBank/DDBJ whole genome shotgun (WGS) entry which is preliminary data.</text>
</comment>